<dbReference type="CDD" id="cd01097">
    <property type="entry name" value="Tetrahydromethanopterin_reductase"/>
    <property type="match status" value="1"/>
</dbReference>
<sequence>MTDYGHELRFGTFLTPTNQAPERVVALTQLTEQVGLDLATFQDHPYQSAFLDTWTLLSYLAARTERISLAGNVLNLPLRQPAVLARSAASLDLLSGGRIELGLGAGAFWDGIEAMGGRRLTPGQGVTALAEAIEIIRGIWDADERRALRVEGRHHRVAGAKRGPAPAHDIGIWLGAYKPRMLRLVGRMADGWLPSASYLSDLGDLARGNAVIDEAAAGAGRSPDAIRRLLNINGVFARSNNGFLNGPVEQWVEELAELALDDGVSVFVLGADHPETIQRFGEEVAPAVRELVAAERSRPRPPEGPGAALVMDVPAAAEEAEHVPAAAPAQDRYERLGVFPTPDDGTRLSPRSGELWDESTRPTLPDRPGPEGGYDDTGRALGQHLVDVHDHLREELARLRDLVDRVRAGALSAGDARSAINQMTLRQNDWTLGAYCASYCRVVTQHHTLEDSSIFPHLRAQEKELEPVIDRLTEEHHAIHRVLDDVDRALVAFINRSDDFAPLQEAVDVLTDVLLSHLSYEERELVEPLARYGFYAGQVGSPRRR</sequence>
<evidence type="ECO:0000313" key="4">
    <source>
        <dbReference type="EMBL" id="UOE18895.1"/>
    </source>
</evidence>
<dbReference type="PANTHER" id="PTHR43244:SF1">
    <property type="entry name" value="5,10-METHYLENETETRAHYDROMETHANOPTERIN REDUCTASE"/>
    <property type="match status" value="1"/>
</dbReference>
<evidence type="ECO:0000313" key="5">
    <source>
        <dbReference type="Proteomes" id="UP000265719"/>
    </source>
</evidence>
<dbReference type="EMBL" id="CP063196">
    <property type="protein sequence ID" value="UOE18895.1"/>
    <property type="molecule type" value="Genomic_DNA"/>
</dbReference>
<proteinExistence type="predicted"/>
<dbReference type="RefSeq" id="WP_068691458.1">
    <property type="nucleotide sequence ID" value="NZ_CP063196.1"/>
</dbReference>
<dbReference type="Gene3D" id="1.20.120.520">
    <property type="entry name" value="nmb1532 protein domain like"/>
    <property type="match status" value="1"/>
</dbReference>
<protein>
    <submittedName>
        <fullName evidence="4">LLM class flavin-dependent oxidoreductase</fullName>
    </submittedName>
</protein>
<dbReference type="Gene3D" id="3.20.20.30">
    <property type="entry name" value="Luciferase-like domain"/>
    <property type="match status" value="1"/>
</dbReference>
<organism evidence="4 5">
    <name type="scientific">Thermobifida halotolerans</name>
    <dbReference type="NCBI Taxonomy" id="483545"/>
    <lineage>
        <taxon>Bacteria</taxon>
        <taxon>Bacillati</taxon>
        <taxon>Actinomycetota</taxon>
        <taxon>Actinomycetes</taxon>
        <taxon>Streptosporangiales</taxon>
        <taxon>Nocardiopsidaceae</taxon>
        <taxon>Thermobifida</taxon>
    </lineage>
</organism>
<feature type="domain" description="Luciferase-like" evidence="2">
    <location>
        <begin position="9"/>
        <end position="233"/>
    </location>
</feature>
<accession>A0A399FXR2</accession>
<dbReference type="Proteomes" id="UP000265719">
    <property type="component" value="Chromosome"/>
</dbReference>
<dbReference type="Pfam" id="PF01814">
    <property type="entry name" value="Hemerythrin"/>
    <property type="match status" value="1"/>
</dbReference>
<dbReference type="CDD" id="cd12108">
    <property type="entry name" value="Hr-like"/>
    <property type="match status" value="1"/>
</dbReference>
<evidence type="ECO:0000256" key="1">
    <source>
        <dbReference type="ARBA" id="ARBA00023002"/>
    </source>
</evidence>
<feature type="domain" description="Hemerythrin-like" evidence="3">
    <location>
        <begin position="384"/>
        <end position="526"/>
    </location>
</feature>
<dbReference type="GO" id="GO:0016705">
    <property type="term" value="F:oxidoreductase activity, acting on paired donors, with incorporation or reduction of molecular oxygen"/>
    <property type="evidence" value="ECO:0007669"/>
    <property type="project" value="InterPro"/>
</dbReference>
<dbReference type="Pfam" id="PF00296">
    <property type="entry name" value="Bac_luciferase"/>
    <property type="match status" value="1"/>
</dbReference>
<dbReference type="SUPFAM" id="SSF51679">
    <property type="entry name" value="Bacterial luciferase-like"/>
    <property type="match status" value="1"/>
</dbReference>
<evidence type="ECO:0000259" key="3">
    <source>
        <dbReference type="Pfam" id="PF01814"/>
    </source>
</evidence>
<keyword evidence="5" id="KW-1185">Reference proteome</keyword>
<dbReference type="PANTHER" id="PTHR43244">
    <property type="match status" value="1"/>
</dbReference>
<dbReference type="AlphaFoldDB" id="A0A399FXR2"/>
<dbReference type="InterPro" id="IPR036661">
    <property type="entry name" value="Luciferase-like_sf"/>
</dbReference>
<gene>
    <name evidence="4" type="ORF">NI17_019305</name>
</gene>
<name>A0A399FXR2_9ACTN</name>
<reference evidence="4" key="1">
    <citation type="submission" date="2020-10" db="EMBL/GenBank/DDBJ databases">
        <title>De novo genome project of the cellulose decomposer Thermobifida halotolerans type strain.</title>
        <authorList>
            <person name="Nagy I."/>
            <person name="Horvath B."/>
            <person name="Kukolya J."/>
            <person name="Nagy I."/>
            <person name="Orsini M."/>
        </authorList>
    </citation>
    <scope>NUCLEOTIDE SEQUENCE</scope>
    <source>
        <strain evidence="4">DSM 44931</strain>
    </source>
</reference>
<dbReference type="InterPro" id="IPR012312">
    <property type="entry name" value="Hemerythrin-like"/>
</dbReference>
<dbReference type="InterPro" id="IPR050564">
    <property type="entry name" value="F420-G6PD/mer"/>
</dbReference>
<keyword evidence="1" id="KW-0560">Oxidoreductase</keyword>
<evidence type="ECO:0000259" key="2">
    <source>
        <dbReference type="Pfam" id="PF00296"/>
    </source>
</evidence>
<dbReference type="KEGG" id="thao:NI17_019305"/>
<dbReference type="InterPro" id="IPR011251">
    <property type="entry name" value="Luciferase-like_dom"/>
</dbReference>